<evidence type="ECO:0000313" key="1">
    <source>
        <dbReference type="EMBL" id="KAI4337553.1"/>
    </source>
</evidence>
<dbReference type="EMBL" id="CM039431">
    <property type="protein sequence ID" value="KAI4337553.1"/>
    <property type="molecule type" value="Genomic_DNA"/>
</dbReference>
<accession>A0ACB9NMA8</accession>
<reference evidence="1 2" key="1">
    <citation type="journal article" date="2022" name="DNA Res.">
        <title>Chromosomal-level genome assembly of the orchid tree Bauhinia variegata (Leguminosae; Cercidoideae) supports the allotetraploid origin hypothesis of Bauhinia.</title>
        <authorList>
            <person name="Zhong Y."/>
            <person name="Chen Y."/>
            <person name="Zheng D."/>
            <person name="Pang J."/>
            <person name="Liu Y."/>
            <person name="Luo S."/>
            <person name="Meng S."/>
            <person name="Qian L."/>
            <person name="Wei D."/>
            <person name="Dai S."/>
            <person name="Zhou R."/>
        </authorList>
    </citation>
    <scope>NUCLEOTIDE SEQUENCE [LARGE SCALE GENOMIC DNA]</scope>
    <source>
        <strain evidence="1">BV-YZ2020</strain>
    </source>
</reference>
<protein>
    <submittedName>
        <fullName evidence="1">Uncharacterized protein</fullName>
    </submittedName>
</protein>
<organism evidence="1 2">
    <name type="scientific">Bauhinia variegata</name>
    <name type="common">Purple orchid tree</name>
    <name type="synonym">Phanera variegata</name>
    <dbReference type="NCBI Taxonomy" id="167791"/>
    <lineage>
        <taxon>Eukaryota</taxon>
        <taxon>Viridiplantae</taxon>
        <taxon>Streptophyta</taxon>
        <taxon>Embryophyta</taxon>
        <taxon>Tracheophyta</taxon>
        <taxon>Spermatophyta</taxon>
        <taxon>Magnoliopsida</taxon>
        <taxon>eudicotyledons</taxon>
        <taxon>Gunneridae</taxon>
        <taxon>Pentapetalae</taxon>
        <taxon>rosids</taxon>
        <taxon>fabids</taxon>
        <taxon>Fabales</taxon>
        <taxon>Fabaceae</taxon>
        <taxon>Cercidoideae</taxon>
        <taxon>Cercideae</taxon>
        <taxon>Bauhiniinae</taxon>
        <taxon>Bauhinia</taxon>
    </lineage>
</organism>
<name>A0ACB9NMA8_BAUVA</name>
<gene>
    <name evidence="1" type="ORF">L6164_015953</name>
</gene>
<proteinExistence type="predicted"/>
<comment type="caution">
    <text evidence="1">The sequence shown here is derived from an EMBL/GenBank/DDBJ whole genome shotgun (WGS) entry which is preliminary data.</text>
</comment>
<keyword evidence="2" id="KW-1185">Reference proteome</keyword>
<evidence type="ECO:0000313" key="2">
    <source>
        <dbReference type="Proteomes" id="UP000828941"/>
    </source>
</evidence>
<dbReference type="Proteomes" id="UP000828941">
    <property type="component" value="Chromosome 6"/>
</dbReference>
<sequence length="351" mass="40196">MDSHVLHFPSLAVKISINFSQCFSRNEVTRNRRTMVENPVEQSFGAFFEGWLSRMRDLLERLLSVSVSLSLPQSACKVEEQRKKVIEQVLSHHEQYFHEKSRVADVDVFLLLFPTWLSFYERALLWIADYKPSLLLRLVDSAVEGLTAEQDRRLEQVKAYTRRKERELTVAMENVQESVAGPSVLELARRIGRTLDGEISVLNSSIEALERAMAGILEKADQLRVSTVTKVMDIFSLAQTISAGHKEFGGAEGLTTSEGMGGLHLIRMNPNLRPFRLSFKKKKKNDGYTRLSSVVTLKEHRIVLVRGGQWSVREIGLGCWQLQRKEGEESMTTDPLWLDKNGQYKKYLIYF</sequence>